<gene>
    <name evidence="9" type="ORF">PEV8663_02517</name>
</gene>
<evidence type="ECO:0000313" key="9">
    <source>
        <dbReference type="EMBL" id="SMX42892.1"/>
    </source>
</evidence>
<organism evidence="9 10">
    <name type="scientific">Pelagimonas varians</name>
    <dbReference type="NCBI Taxonomy" id="696760"/>
    <lineage>
        <taxon>Bacteria</taxon>
        <taxon>Pseudomonadati</taxon>
        <taxon>Pseudomonadota</taxon>
        <taxon>Alphaproteobacteria</taxon>
        <taxon>Rhodobacterales</taxon>
        <taxon>Roseobacteraceae</taxon>
        <taxon>Pelagimonas</taxon>
    </lineage>
</organism>
<evidence type="ECO:0000259" key="8">
    <source>
        <dbReference type="Pfam" id="PF02706"/>
    </source>
</evidence>
<evidence type="ECO:0000256" key="2">
    <source>
        <dbReference type="ARBA" id="ARBA00022475"/>
    </source>
</evidence>
<evidence type="ECO:0000256" key="1">
    <source>
        <dbReference type="ARBA" id="ARBA00004651"/>
    </source>
</evidence>
<feature type="transmembrane region" description="Helical" evidence="7">
    <location>
        <begin position="20"/>
        <end position="37"/>
    </location>
</feature>
<dbReference type="InterPro" id="IPR003856">
    <property type="entry name" value="LPS_length_determ_N"/>
</dbReference>
<feature type="coiled-coil region" evidence="6">
    <location>
        <begin position="270"/>
        <end position="304"/>
    </location>
</feature>
<keyword evidence="4 7" id="KW-1133">Transmembrane helix</keyword>
<feature type="transmembrane region" description="Helical" evidence="7">
    <location>
        <begin position="403"/>
        <end position="425"/>
    </location>
</feature>
<dbReference type="InterPro" id="IPR050445">
    <property type="entry name" value="Bact_polysacc_biosynth/exp"/>
</dbReference>
<sequence length="440" mass="48398">MNQFQSLDEIFSALKRRARIIVAITFVGCMLSLFFTLSQSKIYETTAVVQIEDARVPDRLVGATAQAEDAARRVRLIEQRLMSRDNLLRIMEKHDLFSADPTLVLNERIFMMREAAKVTPIVNQAQPFAPGANVPSGLLITVRLDNPQKAADLANELMYSVIDQSRDRSTSRARDTLEFFAAEEATVRANIEDLEAQIAGFKGANAESLPEGLGDLRIQLAALRETVLNLDQDILSLKTDSNRQREEVKDGQIALLEERKLLIVERAVQLQTQLAAAPEVERTLNNLERQMTQLQEQYSVITRRRAEAELGQMLEDRQQNDRYEVLETALAPEYAVSRSRKKTAVLGAVASVLAGIGAAFAIESMNPPIRSAAQMERALGIRPVVAIPYIAAPSTRTQKGLKILVWVAALAAIATAIVAAVGAFLPGGSGPSVLQKTARN</sequence>
<keyword evidence="5 7" id="KW-0472">Membrane</keyword>
<protein>
    <submittedName>
        <fullName evidence="9">Tyrosine kinase</fullName>
    </submittedName>
</protein>
<dbReference type="GO" id="GO:0005886">
    <property type="term" value="C:plasma membrane"/>
    <property type="evidence" value="ECO:0007669"/>
    <property type="project" value="UniProtKB-SubCell"/>
</dbReference>
<keyword evidence="10" id="KW-1185">Reference proteome</keyword>
<dbReference type="EMBL" id="FXYH01000008">
    <property type="protein sequence ID" value="SMX42892.1"/>
    <property type="molecule type" value="Genomic_DNA"/>
</dbReference>
<dbReference type="RefSeq" id="WP_097805000.1">
    <property type="nucleotide sequence ID" value="NZ_FXYH01000008.1"/>
</dbReference>
<evidence type="ECO:0000256" key="7">
    <source>
        <dbReference type="SAM" id="Phobius"/>
    </source>
</evidence>
<dbReference type="AlphaFoldDB" id="A0A238KLE2"/>
<dbReference type="PANTHER" id="PTHR32309">
    <property type="entry name" value="TYROSINE-PROTEIN KINASE"/>
    <property type="match status" value="1"/>
</dbReference>
<feature type="transmembrane region" description="Helical" evidence="7">
    <location>
        <begin position="344"/>
        <end position="362"/>
    </location>
</feature>
<dbReference type="Pfam" id="PF02706">
    <property type="entry name" value="Wzz"/>
    <property type="match status" value="1"/>
</dbReference>
<feature type="domain" description="Polysaccharide chain length determinant N-terminal" evidence="8">
    <location>
        <begin position="6"/>
        <end position="90"/>
    </location>
</feature>
<accession>A0A238KLE2</accession>
<dbReference type="GO" id="GO:0016301">
    <property type="term" value="F:kinase activity"/>
    <property type="evidence" value="ECO:0007669"/>
    <property type="project" value="UniProtKB-KW"/>
</dbReference>
<comment type="subcellular location">
    <subcellularLocation>
        <location evidence="1">Cell membrane</location>
        <topology evidence="1">Multi-pass membrane protein</topology>
    </subcellularLocation>
</comment>
<dbReference type="PANTHER" id="PTHR32309:SF31">
    <property type="entry name" value="CAPSULAR EXOPOLYSACCHARIDE FAMILY"/>
    <property type="match status" value="1"/>
</dbReference>
<keyword evidence="2" id="KW-1003">Cell membrane</keyword>
<dbReference type="OrthoDB" id="7642308at2"/>
<evidence type="ECO:0000256" key="5">
    <source>
        <dbReference type="ARBA" id="ARBA00023136"/>
    </source>
</evidence>
<evidence type="ECO:0000313" key="10">
    <source>
        <dbReference type="Proteomes" id="UP000220836"/>
    </source>
</evidence>
<reference evidence="9 10" key="1">
    <citation type="submission" date="2017-05" db="EMBL/GenBank/DDBJ databases">
        <authorList>
            <person name="Song R."/>
            <person name="Chenine A.L."/>
            <person name="Ruprecht R.M."/>
        </authorList>
    </citation>
    <scope>NUCLEOTIDE SEQUENCE [LARGE SCALE GENOMIC DNA]</scope>
    <source>
        <strain evidence="9 10">CECT 8663</strain>
    </source>
</reference>
<keyword evidence="3 7" id="KW-0812">Transmembrane</keyword>
<feature type="coiled-coil region" evidence="6">
    <location>
        <begin position="177"/>
        <end position="233"/>
    </location>
</feature>
<evidence type="ECO:0000256" key="3">
    <source>
        <dbReference type="ARBA" id="ARBA00022692"/>
    </source>
</evidence>
<name>A0A238KLE2_9RHOB</name>
<evidence type="ECO:0000256" key="4">
    <source>
        <dbReference type="ARBA" id="ARBA00022989"/>
    </source>
</evidence>
<dbReference type="Proteomes" id="UP000220836">
    <property type="component" value="Unassembled WGS sequence"/>
</dbReference>
<proteinExistence type="predicted"/>
<evidence type="ECO:0000256" key="6">
    <source>
        <dbReference type="SAM" id="Coils"/>
    </source>
</evidence>
<keyword evidence="9" id="KW-0418">Kinase</keyword>
<keyword evidence="6" id="KW-0175">Coiled coil</keyword>
<keyword evidence="9" id="KW-0808">Transferase</keyword>